<keyword evidence="2 11" id="KW-0813">Transport</keyword>
<protein>
    <submittedName>
        <fullName evidence="15">TonB-dependent receptor plug domain-containing protein</fullName>
    </submittedName>
</protein>
<dbReference type="Gene3D" id="2.40.170.20">
    <property type="entry name" value="TonB-dependent receptor, beta-barrel domain"/>
    <property type="match status" value="1"/>
</dbReference>
<evidence type="ECO:0000259" key="14">
    <source>
        <dbReference type="Pfam" id="PF07715"/>
    </source>
</evidence>
<evidence type="ECO:0000256" key="4">
    <source>
        <dbReference type="ARBA" id="ARBA00022496"/>
    </source>
</evidence>
<evidence type="ECO:0000256" key="2">
    <source>
        <dbReference type="ARBA" id="ARBA00022448"/>
    </source>
</evidence>
<dbReference type="InterPro" id="IPR036942">
    <property type="entry name" value="Beta-barrel_TonB_sf"/>
</dbReference>
<dbReference type="Pfam" id="PF00593">
    <property type="entry name" value="TonB_dep_Rec_b-barrel"/>
    <property type="match status" value="1"/>
</dbReference>
<evidence type="ECO:0000256" key="7">
    <source>
        <dbReference type="ARBA" id="ARBA00023065"/>
    </source>
</evidence>
<dbReference type="RefSeq" id="WP_149610502.1">
    <property type="nucleotide sequence ID" value="NZ_VTUX01000002.1"/>
</dbReference>
<dbReference type="Gene3D" id="2.170.130.10">
    <property type="entry name" value="TonB-dependent receptor, plug domain"/>
    <property type="match status" value="1"/>
</dbReference>
<dbReference type="PROSITE" id="PS52016">
    <property type="entry name" value="TONB_DEPENDENT_REC_3"/>
    <property type="match status" value="1"/>
</dbReference>
<evidence type="ECO:0000256" key="5">
    <source>
        <dbReference type="ARBA" id="ARBA00022692"/>
    </source>
</evidence>
<comment type="subcellular location">
    <subcellularLocation>
        <location evidence="1 11">Cell outer membrane</location>
        <topology evidence="1 11">Multi-pass membrane protein</topology>
    </subcellularLocation>
</comment>
<evidence type="ECO:0000256" key="10">
    <source>
        <dbReference type="ARBA" id="ARBA00023237"/>
    </source>
</evidence>
<dbReference type="GO" id="GO:0009279">
    <property type="term" value="C:cell outer membrane"/>
    <property type="evidence" value="ECO:0007669"/>
    <property type="project" value="UniProtKB-SubCell"/>
</dbReference>
<sequence>MSVKYKLALAVAVTTVVSGSVSVHAREVEALRGDDFQLEEILVTARKKVENLQSVPVSIDAIGQAQLDEKAISSLADVAKYSSSLTFQTGVLPNDTRPSIRGVNITRGRPNVGILVDGIDISSETLTVAGGGAYANMGLLELERVEVIKGPQSVTYGRSAFAGAINYVTKRPQPGEGVYGYVEGEANEHGYWRGLGSVSFSVNEQLAMSLSALSSDFDGYYENPITGGDLGGNTQNGGSIALNFLSEGSFTAYLRGEYVKDESTPLPVVMAASALPLGSAENDFFLLGSVGENAEKMPIPGGARGLPEATPEECAEQPAWRYTVGLPPACATMLVGDISDVGEEDINLSPNPNTGRDYRGTEIENTRLSLELEWQMGEVDVLSLTGYTHNETSIVEDFDKTAYELDSFFPGSANFDPNYIGPPLATLTQFGVETNSDTSFDYDQFSQEFRFSGVAGNFEWMADLLYWAEDMDSVMNQMWWVNSQVDTDYYNSALSRVADPTCTIPGDVTTCELFTGVQTEMVPNRIPINRDTQHWSVAGSLVYNLGESWRFTAEGRYLEENIDYEGLPKDTYLNGLLNMPYFNADLEVVDPVMQKESVDETAFVPRFSADWQASDDVFAYASVGKGFKPGGIATTDGNGDITTGHYDPEVLWAYEIGVKTDLLGNRLRLNGAIFYNDYTDQQVPYFVRNELGITKVSITNAGESEIYGAEIEATYRPSENWIFFVGYTHVETEYTDFNISESGEPGTYDKIQSGNVEGDFTGAAFINTPEDVAVASIRYEGDFSNGWGYFTELFGNYRSKQYMDSGNMSYLGSVWIADFTAGLNGENWSLVAYVNNLADEDQATTGLGNVNFGYMPTGQVTPFAVNLMLPNPRTFGARFRYSF</sequence>
<name>A0A5B0X3V9_9GAMM</name>
<dbReference type="AlphaFoldDB" id="A0A5B0X3V9"/>
<evidence type="ECO:0000259" key="13">
    <source>
        <dbReference type="Pfam" id="PF00593"/>
    </source>
</evidence>
<reference evidence="15 16" key="1">
    <citation type="submission" date="2019-09" db="EMBL/GenBank/DDBJ databases">
        <authorList>
            <person name="Chen X.-Y."/>
        </authorList>
    </citation>
    <scope>NUCLEOTIDE SEQUENCE [LARGE SCALE GENOMIC DNA]</scope>
    <source>
        <strain evidence="15 16">NY5</strain>
    </source>
</reference>
<keyword evidence="15" id="KW-0675">Receptor</keyword>
<keyword evidence="5 11" id="KW-0812">Transmembrane</keyword>
<keyword evidence="7" id="KW-0406">Ion transport</keyword>
<gene>
    <name evidence="15" type="ORF">F0M18_06045</name>
</gene>
<dbReference type="Proteomes" id="UP000323708">
    <property type="component" value="Unassembled WGS sequence"/>
</dbReference>
<evidence type="ECO:0000256" key="1">
    <source>
        <dbReference type="ARBA" id="ARBA00004571"/>
    </source>
</evidence>
<dbReference type="SUPFAM" id="SSF56935">
    <property type="entry name" value="Porins"/>
    <property type="match status" value="1"/>
</dbReference>
<comment type="caution">
    <text evidence="15">The sequence shown here is derived from an EMBL/GenBank/DDBJ whole genome shotgun (WGS) entry which is preliminary data.</text>
</comment>
<evidence type="ECO:0000256" key="8">
    <source>
        <dbReference type="ARBA" id="ARBA00023077"/>
    </source>
</evidence>
<accession>A0A5B0X3V9</accession>
<proteinExistence type="inferred from homology"/>
<keyword evidence="9 11" id="KW-0472">Membrane</keyword>
<keyword evidence="10 11" id="KW-0998">Cell outer membrane</keyword>
<evidence type="ECO:0000256" key="11">
    <source>
        <dbReference type="PROSITE-ProRule" id="PRU01360"/>
    </source>
</evidence>
<keyword evidence="8 12" id="KW-0798">TonB box</keyword>
<dbReference type="InterPro" id="IPR012910">
    <property type="entry name" value="Plug_dom"/>
</dbReference>
<evidence type="ECO:0000256" key="12">
    <source>
        <dbReference type="RuleBase" id="RU003357"/>
    </source>
</evidence>
<dbReference type="PANTHER" id="PTHR32552">
    <property type="entry name" value="FERRICHROME IRON RECEPTOR-RELATED"/>
    <property type="match status" value="1"/>
</dbReference>
<feature type="domain" description="TonB-dependent receptor-like beta-barrel" evidence="13">
    <location>
        <begin position="349"/>
        <end position="837"/>
    </location>
</feature>
<comment type="similarity">
    <text evidence="11 12">Belongs to the TonB-dependent receptor family.</text>
</comment>
<evidence type="ECO:0000256" key="9">
    <source>
        <dbReference type="ARBA" id="ARBA00023136"/>
    </source>
</evidence>
<dbReference type="EMBL" id="VTUX01000002">
    <property type="protein sequence ID" value="KAA1193395.1"/>
    <property type="molecule type" value="Genomic_DNA"/>
</dbReference>
<keyword evidence="4" id="KW-0410">Iron transport</keyword>
<feature type="domain" description="TonB-dependent receptor plug" evidence="14">
    <location>
        <begin position="52"/>
        <end position="164"/>
    </location>
</feature>
<dbReference type="Pfam" id="PF07715">
    <property type="entry name" value="Plug"/>
    <property type="match status" value="1"/>
</dbReference>
<dbReference type="PANTHER" id="PTHR32552:SF81">
    <property type="entry name" value="TONB-DEPENDENT OUTER MEMBRANE RECEPTOR"/>
    <property type="match status" value="1"/>
</dbReference>
<evidence type="ECO:0000313" key="16">
    <source>
        <dbReference type="Proteomes" id="UP000323708"/>
    </source>
</evidence>
<keyword evidence="3 11" id="KW-1134">Transmembrane beta strand</keyword>
<keyword evidence="6" id="KW-0408">Iron</keyword>
<dbReference type="GO" id="GO:0006826">
    <property type="term" value="P:iron ion transport"/>
    <property type="evidence" value="ECO:0007669"/>
    <property type="project" value="UniProtKB-KW"/>
</dbReference>
<keyword evidence="16" id="KW-1185">Reference proteome</keyword>
<dbReference type="InterPro" id="IPR039426">
    <property type="entry name" value="TonB-dep_rcpt-like"/>
</dbReference>
<dbReference type="InterPro" id="IPR037066">
    <property type="entry name" value="Plug_dom_sf"/>
</dbReference>
<dbReference type="InterPro" id="IPR000531">
    <property type="entry name" value="Beta-barrel_TonB"/>
</dbReference>
<evidence type="ECO:0000256" key="6">
    <source>
        <dbReference type="ARBA" id="ARBA00023004"/>
    </source>
</evidence>
<evidence type="ECO:0000313" key="15">
    <source>
        <dbReference type="EMBL" id="KAA1193395.1"/>
    </source>
</evidence>
<evidence type="ECO:0000256" key="3">
    <source>
        <dbReference type="ARBA" id="ARBA00022452"/>
    </source>
</evidence>
<organism evidence="15 16">
    <name type="scientific">Pseudohalioglobus sediminis</name>
    <dbReference type="NCBI Taxonomy" id="2606449"/>
    <lineage>
        <taxon>Bacteria</taxon>
        <taxon>Pseudomonadati</taxon>
        <taxon>Pseudomonadota</taxon>
        <taxon>Gammaproteobacteria</taxon>
        <taxon>Cellvibrionales</taxon>
        <taxon>Halieaceae</taxon>
        <taxon>Pseudohalioglobus</taxon>
    </lineage>
</organism>